<feature type="transmembrane region" description="Helical" evidence="1">
    <location>
        <begin position="105"/>
        <end position="128"/>
    </location>
</feature>
<keyword evidence="1" id="KW-0472">Membrane</keyword>
<dbReference type="Pfam" id="PF11877">
    <property type="entry name" value="DUF3397"/>
    <property type="match status" value="1"/>
</dbReference>
<evidence type="ECO:0000256" key="1">
    <source>
        <dbReference type="SAM" id="Phobius"/>
    </source>
</evidence>
<accession>A0A0D0GAI2</accession>
<dbReference type="OrthoDB" id="2353183at2"/>
<feature type="transmembrane region" description="Helical" evidence="1">
    <location>
        <begin position="65"/>
        <end position="85"/>
    </location>
</feature>
<sequence>MASLLSTIISVFILLPALLFIVVLSILLLLRKRRQTAFQLAADISTIFFILSVYFLAIIIWDRLLFFPIIVFMILCFMLFSWIYWKEKSRFDLTKIFRGFWRLMFLIFFLLYVCLMMYGIITSAFSLLGQ</sequence>
<organism evidence="2 3">
    <name type="scientific">Caldibacillus thermoamylovorans</name>
    <dbReference type="NCBI Taxonomy" id="35841"/>
    <lineage>
        <taxon>Bacteria</taxon>
        <taxon>Bacillati</taxon>
        <taxon>Bacillota</taxon>
        <taxon>Bacilli</taxon>
        <taxon>Bacillales</taxon>
        <taxon>Bacillaceae</taxon>
        <taxon>Caldibacillus</taxon>
    </lineage>
</organism>
<dbReference type="AlphaFoldDB" id="A0A0D0GAI2"/>
<proteinExistence type="predicted"/>
<reference evidence="2 3" key="1">
    <citation type="submission" date="2015-01" db="EMBL/GenBank/DDBJ databases">
        <title>Draft Genome Sequences of Four Bacillus thermoamylovorans Strains, Isolated From Food Products.</title>
        <authorList>
            <person name="Krawcyk A.O."/>
            <person name="Berendsen E.M."/>
            <person name="Eijlander R.T."/>
            <person name="de Jong A."/>
            <person name="Wells-Bennik M."/>
            <person name="Kuipers O.P."/>
        </authorList>
    </citation>
    <scope>NUCLEOTIDE SEQUENCE [LARGE SCALE GENOMIC DNA]</scope>
    <source>
        <strain evidence="2 3">B4167</strain>
    </source>
</reference>
<gene>
    <name evidence="2" type="ORF">B4167_1537</name>
</gene>
<evidence type="ECO:0008006" key="4">
    <source>
        <dbReference type="Google" id="ProtNLM"/>
    </source>
</evidence>
<comment type="caution">
    <text evidence="2">The sequence shown here is derived from an EMBL/GenBank/DDBJ whole genome shotgun (WGS) entry which is preliminary data.</text>
</comment>
<protein>
    <recommendedName>
        <fullName evidence="4">DUF3397 domain-containing protein</fullName>
    </recommendedName>
</protein>
<dbReference type="InterPro" id="IPR024515">
    <property type="entry name" value="DUF3397"/>
</dbReference>
<feature type="transmembrane region" description="Helical" evidence="1">
    <location>
        <begin position="37"/>
        <end position="59"/>
    </location>
</feature>
<feature type="transmembrane region" description="Helical" evidence="1">
    <location>
        <begin position="6"/>
        <end position="30"/>
    </location>
</feature>
<keyword evidence="1" id="KW-1133">Transmembrane helix</keyword>
<dbReference type="Proteomes" id="UP000032076">
    <property type="component" value="Unassembled WGS sequence"/>
</dbReference>
<name>A0A0D0GAI2_9BACI</name>
<evidence type="ECO:0000313" key="2">
    <source>
        <dbReference type="EMBL" id="KIO74252.1"/>
    </source>
</evidence>
<evidence type="ECO:0000313" key="3">
    <source>
        <dbReference type="Proteomes" id="UP000032076"/>
    </source>
</evidence>
<dbReference type="EMBL" id="JXLU01000009">
    <property type="protein sequence ID" value="KIO74252.1"/>
    <property type="molecule type" value="Genomic_DNA"/>
</dbReference>
<dbReference type="RefSeq" id="WP_041845727.1">
    <property type="nucleotide sequence ID" value="NZ_JXLR01000060.1"/>
</dbReference>
<keyword evidence="1" id="KW-0812">Transmembrane</keyword>